<gene>
    <name evidence="12" type="ORF">SAMN02745126_00262</name>
</gene>
<dbReference type="Gene3D" id="3.40.50.720">
    <property type="entry name" value="NAD(P)-binding Rossmann-like Domain"/>
    <property type="match status" value="1"/>
</dbReference>
<evidence type="ECO:0000256" key="6">
    <source>
        <dbReference type="ARBA" id="ARBA00023002"/>
    </source>
</evidence>
<evidence type="ECO:0000256" key="1">
    <source>
        <dbReference type="ARBA" id="ARBA00010371"/>
    </source>
</evidence>
<evidence type="ECO:0000256" key="3">
    <source>
        <dbReference type="ARBA" id="ARBA00022832"/>
    </source>
</evidence>
<keyword evidence="2" id="KW-0444">Lipid biosynthesis</keyword>
<dbReference type="InterPro" id="IPR036291">
    <property type="entry name" value="NAD(P)-bd_dom_sf"/>
</dbReference>
<keyword evidence="3" id="KW-0276">Fatty acid metabolism</keyword>
<evidence type="ECO:0000313" key="12">
    <source>
        <dbReference type="EMBL" id="SJZ31816.1"/>
    </source>
</evidence>
<keyword evidence="6" id="KW-0560">Oxidoreductase</keyword>
<dbReference type="CDD" id="cd05282">
    <property type="entry name" value="ETR_like"/>
    <property type="match status" value="1"/>
</dbReference>
<dbReference type="InterPro" id="IPR051034">
    <property type="entry name" value="Mito_Enoyl-ACP_Reductase"/>
</dbReference>
<dbReference type="Pfam" id="PF00107">
    <property type="entry name" value="ADH_zinc_N"/>
    <property type="match status" value="1"/>
</dbReference>
<sequence length="329" mass="35356">MKQVLIERYGTPWDVTHCAELPDVGAPSADEVVFDVLAFPINPADMGFCKGSYRLKPPLPATPGAECVGRVTAVGAAVKHVKPGDLVINLQRENWTQRRKVKGDDAIPLPAGIDLKQAAMVRINPPTAALMLSDFVDLKGGEWVIQNVANSAVGRLAIVLAHQRGLRTVNIVRRAELADELKQLGADLVLVDGDDLAERVARETGGAAIRLGLEAIGGTATGRLAACLASDGTLVHYGSMSGQNPDVDRSNFIYRGIKLTGFMLGRFLARRKPEKIREIYADLAGQVMEGKLFAPVDTIYPIDDIKEALRHADKGGRNGKILVTPNGTI</sequence>
<comment type="catalytic activity">
    <reaction evidence="10">
        <text>a 2,3-saturated acyl-[ACP] + NADP(+) = a (2E)-enoyl-[ACP] + NADPH + H(+)</text>
        <dbReference type="Rhea" id="RHEA:22564"/>
        <dbReference type="Rhea" id="RHEA-COMP:9925"/>
        <dbReference type="Rhea" id="RHEA-COMP:9926"/>
        <dbReference type="ChEBI" id="CHEBI:15378"/>
        <dbReference type="ChEBI" id="CHEBI:57783"/>
        <dbReference type="ChEBI" id="CHEBI:58349"/>
        <dbReference type="ChEBI" id="CHEBI:78784"/>
        <dbReference type="ChEBI" id="CHEBI:78785"/>
        <dbReference type="EC" id="1.3.1.104"/>
    </reaction>
</comment>
<dbReference type="GO" id="GO:0006633">
    <property type="term" value="P:fatty acid biosynthetic process"/>
    <property type="evidence" value="ECO:0007669"/>
    <property type="project" value="UniProtKB-KW"/>
</dbReference>
<evidence type="ECO:0000313" key="13">
    <source>
        <dbReference type="Proteomes" id="UP000190092"/>
    </source>
</evidence>
<dbReference type="SMART" id="SM00829">
    <property type="entry name" value="PKS_ER"/>
    <property type="match status" value="1"/>
</dbReference>
<evidence type="ECO:0000256" key="10">
    <source>
        <dbReference type="ARBA" id="ARBA00048843"/>
    </source>
</evidence>
<dbReference type="EC" id="1.3.1.104" evidence="9"/>
<evidence type="ECO:0000256" key="5">
    <source>
        <dbReference type="ARBA" id="ARBA00022946"/>
    </source>
</evidence>
<comment type="similarity">
    <text evidence="1">Belongs to the zinc-containing alcohol dehydrogenase family. Quinone oxidoreductase subfamily.</text>
</comment>
<dbReference type="PANTHER" id="PTHR43981:SF2">
    <property type="entry name" value="ENOYL-[ACYL-CARRIER-PROTEIN] REDUCTASE, MITOCHONDRIAL"/>
    <property type="match status" value="1"/>
</dbReference>
<dbReference type="OrthoDB" id="9788224at2"/>
<evidence type="ECO:0000256" key="8">
    <source>
        <dbReference type="ARBA" id="ARBA00023160"/>
    </source>
</evidence>
<keyword evidence="13" id="KW-1185">Reference proteome</keyword>
<accession>A0A1T4JNN1</accession>
<proteinExistence type="inferred from homology"/>
<dbReference type="InterPro" id="IPR013149">
    <property type="entry name" value="ADH-like_C"/>
</dbReference>
<evidence type="ECO:0000256" key="4">
    <source>
        <dbReference type="ARBA" id="ARBA00022857"/>
    </source>
</evidence>
<protein>
    <recommendedName>
        <fullName evidence="9">enoyl-[acyl-carrier-protein] reductase</fullName>
        <ecNumber evidence="9">1.3.1.104</ecNumber>
    </recommendedName>
</protein>
<reference evidence="13" key="1">
    <citation type="submission" date="2017-02" db="EMBL/GenBank/DDBJ databases">
        <authorList>
            <person name="Varghese N."/>
            <person name="Submissions S."/>
        </authorList>
    </citation>
    <scope>NUCLEOTIDE SEQUENCE [LARGE SCALE GENOMIC DNA]</scope>
    <source>
        <strain evidence="13">ATCC 27094</strain>
    </source>
</reference>
<keyword evidence="8" id="KW-0275">Fatty acid biosynthesis</keyword>
<dbReference type="EMBL" id="FUWJ01000001">
    <property type="protein sequence ID" value="SJZ31816.1"/>
    <property type="molecule type" value="Genomic_DNA"/>
</dbReference>
<name>A0A1T4JNN1_9HYPH</name>
<evidence type="ECO:0000259" key="11">
    <source>
        <dbReference type="SMART" id="SM00829"/>
    </source>
</evidence>
<dbReference type="SUPFAM" id="SSF51735">
    <property type="entry name" value="NAD(P)-binding Rossmann-fold domains"/>
    <property type="match status" value="1"/>
</dbReference>
<evidence type="ECO:0000256" key="7">
    <source>
        <dbReference type="ARBA" id="ARBA00023098"/>
    </source>
</evidence>
<evidence type="ECO:0000256" key="2">
    <source>
        <dbReference type="ARBA" id="ARBA00022516"/>
    </source>
</evidence>
<keyword evidence="7" id="KW-0443">Lipid metabolism</keyword>
<dbReference type="Pfam" id="PF08240">
    <property type="entry name" value="ADH_N"/>
    <property type="match status" value="1"/>
</dbReference>
<dbReference type="GO" id="GO:0141148">
    <property type="term" value="F:enoyl-[acyl-carrier-protein] reductase (NADPH) activity"/>
    <property type="evidence" value="ECO:0007669"/>
    <property type="project" value="UniProtKB-EC"/>
</dbReference>
<evidence type="ECO:0000256" key="9">
    <source>
        <dbReference type="ARBA" id="ARBA00038963"/>
    </source>
</evidence>
<feature type="domain" description="Enoyl reductase (ER)" evidence="11">
    <location>
        <begin position="10"/>
        <end position="323"/>
    </location>
</feature>
<dbReference type="SUPFAM" id="SSF50129">
    <property type="entry name" value="GroES-like"/>
    <property type="match status" value="1"/>
</dbReference>
<dbReference type="InterPro" id="IPR011032">
    <property type="entry name" value="GroES-like_sf"/>
</dbReference>
<dbReference type="RefSeq" id="WP_085932022.1">
    <property type="nucleotide sequence ID" value="NZ_FUWJ01000001.1"/>
</dbReference>
<dbReference type="InterPro" id="IPR013154">
    <property type="entry name" value="ADH-like_N"/>
</dbReference>
<dbReference type="InterPro" id="IPR020843">
    <property type="entry name" value="ER"/>
</dbReference>
<keyword evidence="5" id="KW-0809">Transit peptide</keyword>
<organism evidence="12 13">
    <name type="scientific">Enhydrobacter aerosaccus</name>
    <dbReference type="NCBI Taxonomy" id="225324"/>
    <lineage>
        <taxon>Bacteria</taxon>
        <taxon>Pseudomonadati</taxon>
        <taxon>Pseudomonadota</taxon>
        <taxon>Alphaproteobacteria</taxon>
        <taxon>Hyphomicrobiales</taxon>
        <taxon>Enhydrobacter</taxon>
    </lineage>
</organism>
<dbReference type="AlphaFoldDB" id="A0A1T4JNN1"/>
<dbReference type="Proteomes" id="UP000190092">
    <property type="component" value="Unassembled WGS sequence"/>
</dbReference>
<dbReference type="STRING" id="225324.SAMN02745126_00262"/>
<keyword evidence="4" id="KW-0521">NADP</keyword>
<dbReference type="PANTHER" id="PTHR43981">
    <property type="entry name" value="ENOYL-[ACYL-CARRIER-PROTEIN] REDUCTASE, MITOCHONDRIAL"/>
    <property type="match status" value="1"/>
</dbReference>
<dbReference type="Gene3D" id="3.90.180.10">
    <property type="entry name" value="Medium-chain alcohol dehydrogenases, catalytic domain"/>
    <property type="match status" value="1"/>
</dbReference>